<name>A0A0L7KGL9_PLAFX</name>
<dbReference type="EMBL" id="CH672041">
    <property type="protein sequence ID" value="KOB62064.1"/>
    <property type="molecule type" value="Genomic_DNA"/>
</dbReference>
<dbReference type="KEGG" id="pfh:PFHG_03842"/>
<evidence type="ECO:0000313" key="1">
    <source>
        <dbReference type="EMBL" id="KOB62064.1"/>
    </source>
</evidence>
<organism evidence="1 2">
    <name type="scientific">Plasmodium falciparum (isolate HB3)</name>
    <dbReference type="NCBI Taxonomy" id="137071"/>
    <lineage>
        <taxon>Eukaryota</taxon>
        <taxon>Sar</taxon>
        <taxon>Alveolata</taxon>
        <taxon>Apicomplexa</taxon>
        <taxon>Aconoidasida</taxon>
        <taxon>Haemosporida</taxon>
        <taxon>Plasmodiidae</taxon>
        <taxon>Plasmodium</taxon>
        <taxon>Plasmodium (Laverania)</taxon>
    </lineage>
</organism>
<sequence length="211" mass="22586">MAHNKNKPYITPQTPTTTSRVLSECDINTSIYDNDQEMKKCGCGLGGAAASVGLLGIVVINELKKAALIAATQASIAKGIINGIEAGNFVGATKVIAEVKLQLCVSTLGNKALGLVFDVTNYTDVSKIIEAVYMKFKNTCMYTSGPFSDLSSRMCTIIPKLRPVEGTVVGNGFTTEEGIRTTSNKIVAQDTTATAEYSALKFNECKLYIFF</sequence>
<proteinExistence type="predicted"/>
<protein>
    <recommendedName>
        <fullName evidence="3">Rifin</fullName>
    </recommendedName>
</protein>
<reference evidence="1 2" key="1">
    <citation type="submission" date="2006-03" db="EMBL/GenBank/DDBJ databases">
        <title>Annotation of Plasmodium falciparum HB3.</title>
        <authorList>
            <consortium name="The Broad Institute Genome Sequencing Platform"/>
            <person name="Volkman S.K."/>
            <person name="Neafsey D.E."/>
            <person name="Dash A.P."/>
            <person name="Chitnis C.E."/>
            <person name="Hartl D.L."/>
            <person name="Young S.K."/>
            <person name="Zeng Q."/>
            <person name="Koehrsen M."/>
            <person name="Alvarado L."/>
            <person name="Berlin A."/>
            <person name="Borenstein D."/>
            <person name="Chapman S.B."/>
            <person name="Chen Z."/>
            <person name="Engels R."/>
            <person name="Freedman E."/>
            <person name="Gellesch M."/>
            <person name="Goldberg J."/>
            <person name="Griggs A."/>
            <person name="Gujja S."/>
            <person name="Heilman E.R."/>
            <person name="Heiman D.I."/>
            <person name="Howarth C."/>
            <person name="Jen D."/>
            <person name="Larson L."/>
            <person name="Mehta T."/>
            <person name="Neiman D."/>
            <person name="Park D."/>
            <person name="Pearson M."/>
            <person name="Roberts A."/>
            <person name="Saif S."/>
            <person name="Shea T."/>
            <person name="Shenoy N."/>
            <person name="Sisk P."/>
            <person name="Stolte C."/>
            <person name="Sykes S."/>
            <person name="Walk T."/>
            <person name="White J."/>
            <person name="Yandava C."/>
            <person name="Haas B."/>
            <person name="Henn M.R."/>
            <person name="Nusbaum C."/>
            <person name="Birren B."/>
        </authorList>
    </citation>
    <scope>NUCLEOTIDE SEQUENCE [LARGE SCALE GENOMIC DNA]</scope>
    <source>
        <strain evidence="1">HB3</strain>
    </source>
</reference>
<gene>
    <name evidence="1" type="ORF">PFHG_03842</name>
</gene>
<reference evidence="2" key="2">
    <citation type="submission" date="2006-03" db="EMBL/GenBank/DDBJ databases">
        <title>The genome sequence of the Plasmodium falciparum HB3.</title>
        <authorList>
            <consortium name="The Broad Institute Genome Sequencing Platform"/>
            <person name="Birren B."/>
            <person name="Lander E."/>
            <person name="Galagan J."/>
            <person name="Nusbaum C."/>
            <person name="Devon K."/>
            <person name="Henn M."/>
            <person name="Jaffe D."/>
            <person name="Butler J."/>
            <person name="Alvarez P."/>
            <person name="Gnerre S."/>
            <person name="Grabherr M."/>
            <person name="Kleber M."/>
            <person name="Mauceli E."/>
            <person name="Brockman W."/>
            <person name="MacCallum I.A."/>
            <person name="Rounsley S."/>
            <person name="Young S."/>
            <person name="LaButti K."/>
            <person name="Pushparaj V."/>
            <person name="DeCaprio D."/>
            <person name="Crawford M."/>
            <person name="Koehrsen M."/>
            <person name="Engels R."/>
            <person name="Montgomery P."/>
            <person name="Pearson M."/>
            <person name="Howarth C."/>
            <person name="Larson L."/>
            <person name="Luoma S."/>
            <person name="White J."/>
            <person name="Kodira C."/>
            <person name="Zeng Q."/>
            <person name="Oleary S."/>
            <person name="Yandava C."/>
            <person name="Alvarado L."/>
            <person name="Wirth D."/>
            <person name="Volkman S."/>
            <person name="Hartl D."/>
        </authorList>
    </citation>
    <scope>NUCLEOTIDE SEQUENCE [LARGE SCALE GENOMIC DNA]</scope>
</reference>
<evidence type="ECO:0008006" key="3">
    <source>
        <dbReference type="Google" id="ProtNLM"/>
    </source>
</evidence>
<dbReference type="Pfam" id="PF02009">
    <property type="entry name" value="RIFIN"/>
    <property type="match status" value="1"/>
</dbReference>
<evidence type="ECO:0000313" key="2">
    <source>
        <dbReference type="Proteomes" id="UP000054289"/>
    </source>
</evidence>
<dbReference type="InterPro" id="IPR006373">
    <property type="entry name" value="VSA_Rifin"/>
</dbReference>
<accession>A0A0L7KGL9</accession>
<dbReference type="Proteomes" id="UP000054289">
    <property type="component" value="Unassembled WGS sequence"/>
</dbReference>
<dbReference type="AlphaFoldDB" id="A0A0L7KGL9"/>